<dbReference type="AlphaFoldDB" id="A0A318QSU4"/>
<keyword evidence="3" id="KW-0378">Hydrolase</keyword>
<dbReference type="RefSeq" id="WP_110566471.1">
    <property type="nucleotide sequence ID" value="NZ_CP137147.1"/>
</dbReference>
<organism evidence="8 9">
    <name type="scientific">Komagataeibacter sucrofermentans</name>
    <dbReference type="NCBI Taxonomy" id="1053551"/>
    <lineage>
        <taxon>Bacteria</taxon>
        <taxon>Pseudomonadati</taxon>
        <taxon>Pseudomonadota</taxon>
        <taxon>Alphaproteobacteria</taxon>
        <taxon>Acetobacterales</taxon>
        <taxon>Acetobacteraceae</taxon>
        <taxon>Komagataeibacter</taxon>
    </lineage>
</organism>
<dbReference type="InterPro" id="IPR025657">
    <property type="entry name" value="RadC_JAB"/>
</dbReference>
<sequence>MSDPERPPVPASVPLGGSTISRAQDHAFLHRLIRTLDAAHPAPDRLAASLLARFGSAGMALSAHVGGLDEVAGRGTLVPPLLAVAREAALRLYRGRVRRTDVLAGRKGLEAYLQACMGHEVIEQFRVLFLDGQCRLLADDLMGTGTVNHSPVYPREIMRRALQLGAKKLVLAHNHPAGRPEPSGADIEMTMRIAQIGKLMGVVVHDHIIVGNGRSHSFRAMGLIT</sequence>
<protein>
    <submittedName>
        <fullName evidence="8">DNA repair protein RadC</fullName>
    </submittedName>
</protein>
<keyword evidence="5" id="KW-0482">Metalloprotease</keyword>
<evidence type="ECO:0000256" key="5">
    <source>
        <dbReference type="ARBA" id="ARBA00023049"/>
    </source>
</evidence>
<dbReference type="CDD" id="cd08071">
    <property type="entry name" value="MPN_DUF2466"/>
    <property type="match status" value="1"/>
</dbReference>
<keyword evidence="9" id="KW-1185">Reference proteome</keyword>
<keyword evidence="2" id="KW-0479">Metal-binding</keyword>
<dbReference type="Gene3D" id="3.40.140.10">
    <property type="entry name" value="Cytidine Deaminase, domain 2"/>
    <property type="match status" value="1"/>
</dbReference>
<keyword evidence="1" id="KW-0645">Protease</keyword>
<dbReference type="Pfam" id="PF04002">
    <property type="entry name" value="RadC"/>
    <property type="match status" value="1"/>
</dbReference>
<name>A0A318QSU4_9PROT</name>
<evidence type="ECO:0000313" key="9">
    <source>
        <dbReference type="Proteomes" id="UP000247814"/>
    </source>
</evidence>
<comment type="similarity">
    <text evidence="6">Belongs to the UPF0758 family.</text>
</comment>
<proteinExistence type="inferred from homology"/>
<dbReference type="SUPFAM" id="SSF102712">
    <property type="entry name" value="JAB1/MPN domain"/>
    <property type="match status" value="1"/>
</dbReference>
<evidence type="ECO:0000256" key="4">
    <source>
        <dbReference type="ARBA" id="ARBA00022833"/>
    </source>
</evidence>
<evidence type="ECO:0000256" key="6">
    <source>
        <dbReference type="RuleBase" id="RU003797"/>
    </source>
</evidence>
<dbReference type="PANTHER" id="PTHR30471">
    <property type="entry name" value="DNA REPAIR PROTEIN RADC"/>
    <property type="match status" value="1"/>
</dbReference>
<dbReference type="PANTHER" id="PTHR30471:SF3">
    <property type="entry name" value="UPF0758 PROTEIN YEES-RELATED"/>
    <property type="match status" value="1"/>
</dbReference>
<dbReference type="GO" id="GO:0006508">
    <property type="term" value="P:proteolysis"/>
    <property type="evidence" value="ECO:0007669"/>
    <property type="project" value="UniProtKB-KW"/>
</dbReference>
<dbReference type="Proteomes" id="UP000247814">
    <property type="component" value="Unassembled WGS sequence"/>
</dbReference>
<dbReference type="GO" id="GO:0008237">
    <property type="term" value="F:metallopeptidase activity"/>
    <property type="evidence" value="ECO:0007669"/>
    <property type="project" value="UniProtKB-KW"/>
</dbReference>
<dbReference type="OrthoDB" id="9804482at2"/>
<dbReference type="GO" id="GO:0046872">
    <property type="term" value="F:metal ion binding"/>
    <property type="evidence" value="ECO:0007669"/>
    <property type="project" value="UniProtKB-KW"/>
</dbReference>
<comment type="caution">
    <text evidence="8">The sequence shown here is derived from an EMBL/GenBank/DDBJ whole genome shotgun (WGS) entry which is preliminary data.</text>
</comment>
<evidence type="ECO:0000313" key="8">
    <source>
        <dbReference type="EMBL" id="PYD80994.1"/>
    </source>
</evidence>
<dbReference type="EMBL" id="NKUA01000001">
    <property type="protein sequence ID" value="PYD80994.1"/>
    <property type="molecule type" value="Genomic_DNA"/>
</dbReference>
<dbReference type="NCBIfam" id="TIGR00608">
    <property type="entry name" value="radc"/>
    <property type="match status" value="1"/>
</dbReference>
<reference evidence="8 9" key="1">
    <citation type="submission" date="2017-07" db="EMBL/GenBank/DDBJ databases">
        <title>A draft genome sequence of Komagataeibacter sucrofermentans LMG 18788.</title>
        <authorList>
            <person name="Skraban J."/>
            <person name="Cleenwerck I."/>
            <person name="Vandamme P."/>
            <person name="Trcek J."/>
        </authorList>
    </citation>
    <scope>NUCLEOTIDE SEQUENCE [LARGE SCALE GENOMIC DNA]</scope>
    <source>
        <strain evidence="8 9">LMG 18788</strain>
    </source>
</reference>
<dbReference type="PROSITE" id="PS50249">
    <property type="entry name" value="MPN"/>
    <property type="match status" value="1"/>
</dbReference>
<gene>
    <name evidence="8" type="ORF">CFR77_00190</name>
</gene>
<dbReference type="InterPro" id="IPR001405">
    <property type="entry name" value="UPF0758"/>
</dbReference>
<accession>A0A318QSU4</accession>
<evidence type="ECO:0000256" key="2">
    <source>
        <dbReference type="ARBA" id="ARBA00022723"/>
    </source>
</evidence>
<keyword evidence="4" id="KW-0862">Zinc</keyword>
<evidence type="ECO:0000256" key="1">
    <source>
        <dbReference type="ARBA" id="ARBA00022670"/>
    </source>
</evidence>
<evidence type="ECO:0000259" key="7">
    <source>
        <dbReference type="PROSITE" id="PS50249"/>
    </source>
</evidence>
<dbReference type="InterPro" id="IPR037518">
    <property type="entry name" value="MPN"/>
</dbReference>
<feature type="domain" description="MPN" evidence="7">
    <location>
        <begin position="102"/>
        <end position="224"/>
    </location>
</feature>
<evidence type="ECO:0000256" key="3">
    <source>
        <dbReference type="ARBA" id="ARBA00022801"/>
    </source>
</evidence>